<comment type="cofactor">
    <cofactor evidence="1">
        <name>FAD</name>
        <dbReference type="ChEBI" id="CHEBI:57692"/>
    </cofactor>
</comment>
<dbReference type="PROSITE" id="PS51085">
    <property type="entry name" value="2FE2S_FER_2"/>
    <property type="match status" value="1"/>
</dbReference>
<dbReference type="RefSeq" id="WP_320005110.1">
    <property type="nucleotide sequence ID" value="NZ_JAUHJS010000007.1"/>
</dbReference>
<dbReference type="SUPFAM" id="SSF52343">
    <property type="entry name" value="Ferredoxin reductase-like, C-terminal NADP-linked domain"/>
    <property type="match status" value="1"/>
</dbReference>
<name>A0ABT8F7V7_9BACT</name>
<feature type="domain" description="FAD-binding FR-type" evidence="10">
    <location>
        <begin position="19"/>
        <end position="121"/>
    </location>
</feature>
<evidence type="ECO:0000256" key="6">
    <source>
        <dbReference type="ARBA" id="ARBA00023002"/>
    </source>
</evidence>
<dbReference type="Pfam" id="PF00175">
    <property type="entry name" value="NAD_binding_1"/>
    <property type="match status" value="1"/>
</dbReference>
<dbReference type="InterPro" id="IPR001041">
    <property type="entry name" value="2Fe-2S_ferredoxin-type"/>
</dbReference>
<dbReference type="InterPro" id="IPR050415">
    <property type="entry name" value="MRET"/>
</dbReference>
<dbReference type="PANTHER" id="PTHR47354:SF8">
    <property type="entry name" value="1,2-PHENYLACETYL-COA EPOXIDASE, SUBUNIT E"/>
    <property type="match status" value="1"/>
</dbReference>
<sequence length="367" mass="40066">MAFSFFKKNDNKPAAHVNEKYYHLKVREVIRETSDAVSLVFDTPSKPMVYQSGQFLTLIMQVNGEKIRRAYSLCSSSFVDEFPAVTVKKVEGGKMSTWINDTVKAGDVIEVMEPMGHFTTTYKAEQARTIVLLGGGSGITPLMSITKSVLDQEPNSKVVLIYANRNLESVIFRTTLEEMQQTFGNRLRVVHILDVPPVNWSGASGIPTVDLLSKLVSQEVNEVSKAEYFICGPQGMMDNAENALLGLSIPKEKIRKESFTSTSDKKPVDVVSPSAASGLEVKVIYDGDEHVFTVPSGKTILETALGLDIDLPYSCQSGLCTACRGKCLSGEVHLDESEGLSQSEINEGYVLTCVGHPKSPGVVIEIG</sequence>
<dbReference type="InterPro" id="IPR036010">
    <property type="entry name" value="2Fe-2S_ferredoxin-like_sf"/>
</dbReference>
<dbReference type="InterPro" id="IPR001433">
    <property type="entry name" value="OxRdtase_FAD/NAD-bd"/>
</dbReference>
<protein>
    <submittedName>
        <fullName evidence="11">Ferredoxin--NADP reductase</fullName>
    </submittedName>
</protein>
<comment type="caution">
    <text evidence="11">The sequence shown here is derived from an EMBL/GenBank/DDBJ whole genome shotgun (WGS) entry which is preliminary data.</text>
</comment>
<evidence type="ECO:0000313" key="11">
    <source>
        <dbReference type="EMBL" id="MDN4166572.1"/>
    </source>
</evidence>
<dbReference type="InterPro" id="IPR017938">
    <property type="entry name" value="Riboflavin_synthase-like_b-brl"/>
</dbReference>
<evidence type="ECO:0000256" key="2">
    <source>
        <dbReference type="ARBA" id="ARBA00022630"/>
    </source>
</evidence>
<keyword evidence="2" id="KW-0285">Flavoprotein</keyword>
<evidence type="ECO:0000259" key="9">
    <source>
        <dbReference type="PROSITE" id="PS51085"/>
    </source>
</evidence>
<dbReference type="PRINTS" id="PR00371">
    <property type="entry name" value="FPNCR"/>
</dbReference>
<keyword evidence="5" id="KW-0274">FAD</keyword>
<dbReference type="PANTHER" id="PTHR47354">
    <property type="entry name" value="NADH OXIDOREDUCTASE HCR"/>
    <property type="match status" value="1"/>
</dbReference>
<keyword evidence="6" id="KW-0560">Oxidoreductase</keyword>
<evidence type="ECO:0000313" key="12">
    <source>
        <dbReference type="Proteomes" id="UP001168552"/>
    </source>
</evidence>
<evidence type="ECO:0000256" key="1">
    <source>
        <dbReference type="ARBA" id="ARBA00001974"/>
    </source>
</evidence>
<keyword evidence="8" id="KW-0411">Iron-sulfur</keyword>
<keyword evidence="7" id="KW-0408">Iron</keyword>
<dbReference type="PRINTS" id="PR00406">
    <property type="entry name" value="CYTB5RDTASE"/>
</dbReference>
<dbReference type="Gene3D" id="3.10.20.30">
    <property type="match status" value="1"/>
</dbReference>
<evidence type="ECO:0000256" key="3">
    <source>
        <dbReference type="ARBA" id="ARBA00022714"/>
    </source>
</evidence>
<gene>
    <name evidence="11" type="ORF">QWY31_13770</name>
</gene>
<evidence type="ECO:0000256" key="7">
    <source>
        <dbReference type="ARBA" id="ARBA00023004"/>
    </source>
</evidence>
<proteinExistence type="predicted"/>
<dbReference type="Gene3D" id="2.40.30.10">
    <property type="entry name" value="Translation factors"/>
    <property type="match status" value="1"/>
</dbReference>
<dbReference type="Pfam" id="PF00970">
    <property type="entry name" value="FAD_binding_6"/>
    <property type="match status" value="1"/>
</dbReference>
<reference evidence="11" key="1">
    <citation type="submission" date="2023-06" db="EMBL/GenBank/DDBJ databases">
        <title>Cytophagales bacterium Strain LB-30, isolated from soil.</title>
        <authorList>
            <person name="Liu B."/>
        </authorList>
    </citation>
    <scope>NUCLEOTIDE SEQUENCE</scope>
    <source>
        <strain evidence="11">LB-30</strain>
    </source>
</reference>
<dbReference type="CDD" id="cd00207">
    <property type="entry name" value="fer2"/>
    <property type="match status" value="1"/>
</dbReference>
<dbReference type="Pfam" id="PF00111">
    <property type="entry name" value="Fer2"/>
    <property type="match status" value="1"/>
</dbReference>
<dbReference type="PROSITE" id="PS00197">
    <property type="entry name" value="2FE2S_FER_1"/>
    <property type="match status" value="1"/>
</dbReference>
<keyword evidence="12" id="KW-1185">Reference proteome</keyword>
<dbReference type="InterPro" id="IPR008333">
    <property type="entry name" value="Cbr1-like_FAD-bd_dom"/>
</dbReference>
<evidence type="ECO:0000256" key="4">
    <source>
        <dbReference type="ARBA" id="ARBA00022723"/>
    </source>
</evidence>
<keyword evidence="3" id="KW-0001">2Fe-2S</keyword>
<accession>A0ABT8F7V7</accession>
<dbReference type="InterPro" id="IPR001709">
    <property type="entry name" value="Flavoprot_Pyr_Nucl_cyt_Rdtase"/>
</dbReference>
<dbReference type="Proteomes" id="UP001168552">
    <property type="component" value="Unassembled WGS sequence"/>
</dbReference>
<dbReference type="InterPro" id="IPR017927">
    <property type="entry name" value="FAD-bd_FR_type"/>
</dbReference>
<feature type="domain" description="2Fe-2S ferredoxin-type" evidence="9">
    <location>
        <begin position="279"/>
        <end position="367"/>
    </location>
</feature>
<organism evidence="11 12">
    <name type="scientific">Shiella aurantiaca</name>
    <dbReference type="NCBI Taxonomy" id="3058365"/>
    <lineage>
        <taxon>Bacteria</taxon>
        <taxon>Pseudomonadati</taxon>
        <taxon>Bacteroidota</taxon>
        <taxon>Cytophagia</taxon>
        <taxon>Cytophagales</taxon>
        <taxon>Shiellaceae</taxon>
        <taxon>Shiella</taxon>
    </lineage>
</organism>
<dbReference type="PROSITE" id="PS51384">
    <property type="entry name" value="FAD_FR"/>
    <property type="match status" value="1"/>
</dbReference>
<dbReference type="InterPro" id="IPR012675">
    <property type="entry name" value="Beta-grasp_dom_sf"/>
</dbReference>
<dbReference type="SUPFAM" id="SSF54292">
    <property type="entry name" value="2Fe-2S ferredoxin-like"/>
    <property type="match status" value="1"/>
</dbReference>
<dbReference type="CDD" id="cd06214">
    <property type="entry name" value="PA_degradation_oxidoreductase_like"/>
    <property type="match status" value="1"/>
</dbReference>
<dbReference type="SUPFAM" id="SSF63380">
    <property type="entry name" value="Riboflavin synthase domain-like"/>
    <property type="match status" value="1"/>
</dbReference>
<keyword evidence="4" id="KW-0479">Metal-binding</keyword>
<dbReference type="InterPro" id="IPR039261">
    <property type="entry name" value="FNR_nucleotide-bd"/>
</dbReference>
<evidence type="ECO:0000259" key="10">
    <source>
        <dbReference type="PROSITE" id="PS51384"/>
    </source>
</evidence>
<evidence type="ECO:0000256" key="8">
    <source>
        <dbReference type="ARBA" id="ARBA00023014"/>
    </source>
</evidence>
<dbReference type="Gene3D" id="3.40.50.80">
    <property type="entry name" value="Nucleotide-binding domain of ferredoxin-NADP reductase (FNR) module"/>
    <property type="match status" value="1"/>
</dbReference>
<dbReference type="EMBL" id="JAUHJS010000007">
    <property type="protein sequence ID" value="MDN4166572.1"/>
    <property type="molecule type" value="Genomic_DNA"/>
</dbReference>
<evidence type="ECO:0000256" key="5">
    <source>
        <dbReference type="ARBA" id="ARBA00022827"/>
    </source>
</evidence>
<dbReference type="InterPro" id="IPR006058">
    <property type="entry name" value="2Fe2S_fd_BS"/>
</dbReference>